<sequence>MLINIVAIALVLQLLLLVADIVFNTIVGIFYLQPQVQVAIYIVQDVVLLLAAGSFCALFCSSWYYVSGLLQPVFRLFGGIVLCWFIYFGLTLGMHVWVITAWYQNDSSVPFLPDFVQDSQERQHAGQASTGQGCRWTKPIRANSFFDPTPWITRGQRFQINKEYTHDGYFLPAP</sequence>
<comment type="caution">
    <text evidence="15">The sequence shown here is derived from an EMBL/GenBank/DDBJ whole genome shotgun (WGS) entry which is preliminary data.</text>
</comment>
<organism evidence="15 16">
    <name type="scientific">Ramazzottius varieornatus</name>
    <name type="common">Water bear</name>
    <name type="synonym">Tardigrade</name>
    <dbReference type="NCBI Taxonomy" id="947166"/>
    <lineage>
        <taxon>Eukaryota</taxon>
        <taxon>Metazoa</taxon>
        <taxon>Ecdysozoa</taxon>
        <taxon>Tardigrada</taxon>
        <taxon>Eutardigrada</taxon>
        <taxon>Parachela</taxon>
        <taxon>Hypsibioidea</taxon>
        <taxon>Ramazzottiidae</taxon>
        <taxon>Ramazzottius</taxon>
    </lineage>
</organism>
<keyword evidence="6" id="KW-0926">Vacuole</keyword>
<keyword evidence="7 14" id="KW-0812">Transmembrane</keyword>
<keyword evidence="9 14" id="KW-1133">Transmembrane helix</keyword>
<feature type="transmembrane region" description="Helical" evidence="14">
    <location>
        <begin position="38"/>
        <end position="64"/>
    </location>
</feature>
<dbReference type="InterPro" id="IPR024133">
    <property type="entry name" value="TM_138"/>
</dbReference>
<evidence type="ECO:0000313" key="15">
    <source>
        <dbReference type="EMBL" id="GAU99650.1"/>
    </source>
</evidence>
<dbReference type="GO" id="GO:0005929">
    <property type="term" value="C:cilium"/>
    <property type="evidence" value="ECO:0007669"/>
    <property type="project" value="UniProtKB-SubCell"/>
</dbReference>
<proteinExistence type="inferred from homology"/>
<evidence type="ECO:0000256" key="1">
    <source>
        <dbReference type="ARBA" id="ARBA00003709"/>
    </source>
</evidence>
<gene>
    <name evidence="15" type="primary">RvY_10618-1</name>
    <name evidence="15" type="synonym">RvY_10618.1</name>
    <name evidence="15" type="ORF">RvY_10618</name>
</gene>
<evidence type="ECO:0000256" key="12">
    <source>
        <dbReference type="ARBA" id="ARBA00023180"/>
    </source>
</evidence>
<comment type="subcellular location">
    <subcellularLocation>
        <location evidence="3">Cell projection</location>
        <location evidence="3">Cilium</location>
    </subcellularLocation>
    <subcellularLocation>
        <location evidence="2">Vacuole membrane</location>
        <topology evidence="2">Multi-pass membrane protein</topology>
    </subcellularLocation>
</comment>
<keyword evidence="8" id="KW-0970">Cilium biogenesis/degradation</keyword>
<evidence type="ECO:0000256" key="13">
    <source>
        <dbReference type="ARBA" id="ARBA00023273"/>
    </source>
</evidence>
<dbReference type="AlphaFoldDB" id="A0A1D1VFE9"/>
<evidence type="ECO:0000256" key="5">
    <source>
        <dbReference type="ARBA" id="ARBA00014515"/>
    </source>
</evidence>
<dbReference type="OrthoDB" id="189688at2759"/>
<evidence type="ECO:0000256" key="6">
    <source>
        <dbReference type="ARBA" id="ARBA00022554"/>
    </source>
</evidence>
<evidence type="ECO:0000256" key="2">
    <source>
        <dbReference type="ARBA" id="ARBA00004128"/>
    </source>
</evidence>
<keyword evidence="13" id="KW-0966">Cell projection</keyword>
<dbReference type="Pfam" id="PF14935">
    <property type="entry name" value="TMEM138"/>
    <property type="match status" value="1"/>
</dbReference>
<evidence type="ECO:0000313" key="16">
    <source>
        <dbReference type="Proteomes" id="UP000186922"/>
    </source>
</evidence>
<evidence type="ECO:0000256" key="8">
    <source>
        <dbReference type="ARBA" id="ARBA00022794"/>
    </source>
</evidence>
<accession>A0A1D1VFE9</accession>
<dbReference type="Proteomes" id="UP000186922">
    <property type="component" value="Unassembled WGS sequence"/>
</dbReference>
<dbReference type="PANTHER" id="PTHR13306">
    <property type="entry name" value="TRANSMEMBRANE PROTEIN 138"/>
    <property type="match status" value="1"/>
</dbReference>
<evidence type="ECO:0000256" key="4">
    <source>
        <dbReference type="ARBA" id="ARBA00010572"/>
    </source>
</evidence>
<protein>
    <recommendedName>
        <fullName evidence="5">Transmembrane protein 138</fullName>
    </recommendedName>
</protein>
<evidence type="ECO:0000256" key="7">
    <source>
        <dbReference type="ARBA" id="ARBA00022692"/>
    </source>
</evidence>
<dbReference type="GO" id="GO:0005774">
    <property type="term" value="C:vacuolar membrane"/>
    <property type="evidence" value="ECO:0007669"/>
    <property type="project" value="UniProtKB-SubCell"/>
</dbReference>
<dbReference type="PANTHER" id="PTHR13306:SF6">
    <property type="entry name" value="TRANSMEMBRANE PROTEIN 138"/>
    <property type="match status" value="1"/>
</dbReference>
<feature type="transmembrane region" description="Helical" evidence="14">
    <location>
        <begin position="76"/>
        <end position="103"/>
    </location>
</feature>
<name>A0A1D1VFE9_RAMVA</name>
<reference evidence="15 16" key="1">
    <citation type="journal article" date="2016" name="Nat. Commun.">
        <title>Extremotolerant tardigrade genome and improved radiotolerance of human cultured cells by tardigrade-unique protein.</title>
        <authorList>
            <person name="Hashimoto T."/>
            <person name="Horikawa D.D."/>
            <person name="Saito Y."/>
            <person name="Kuwahara H."/>
            <person name="Kozuka-Hata H."/>
            <person name="Shin-I T."/>
            <person name="Minakuchi Y."/>
            <person name="Ohishi K."/>
            <person name="Motoyama A."/>
            <person name="Aizu T."/>
            <person name="Enomoto A."/>
            <person name="Kondo K."/>
            <person name="Tanaka S."/>
            <person name="Hara Y."/>
            <person name="Koshikawa S."/>
            <person name="Sagara H."/>
            <person name="Miura T."/>
            <person name="Yokobori S."/>
            <person name="Miyagawa K."/>
            <person name="Suzuki Y."/>
            <person name="Kubo T."/>
            <person name="Oyama M."/>
            <person name="Kohara Y."/>
            <person name="Fujiyama A."/>
            <person name="Arakawa K."/>
            <person name="Katayama T."/>
            <person name="Toyoda A."/>
            <person name="Kunieda T."/>
        </authorList>
    </citation>
    <scope>NUCLEOTIDE SEQUENCE [LARGE SCALE GENOMIC DNA]</scope>
    <source>
        <strain evidence="15 16">YOKOZUNA-1</strain>
    </source>
</reference>
<evidence type="ECO:0000256" key="3">
    <source>
        <dbReference type="ARBA" id="ARBA00004138"/>
    </source>
</evidence>
<dbReference type="EMBL" id="BDGG01000005">
    <property type="protein sequence ID" value="GAU99650.1"/>
    <property type="molecule type" value="Genomic_DNA"/>
</dbReference>
<keyword evidence="16" id="KW-1185">Reference proteome</keyword>
<evidence type="ECO:0000256" key="14">
    <source>
        <dbReference type="SAM" id="Phobius"/>
    </source>
</evidence>
<keyword evidence="11 14" id="KW-0472">Membrane</keyword>
<comment type="similarity">
    <text evidence="4">Belongs to the TMEM138 family.</text>
</comment>
<evidence type="ECO:0000256" key="10">
    <source>
        <dbReference type="ARBA" id="ARBA00023069"/>
    </source>
</evidence>
<evidence type="ECO:0000256" key="11">
    <source>
        <dbReference type="ARBA" id="ARBA00023136"/>
    </source>
</evidence>
<feature type="transmembrane region" description="Helical" evidence="14">
    <location>
        <begin position="7"/>
        <end position="32"/>
    </location>
</feature>
<evidence type="ECO:0000256" key="9">
    <source>
        <dbReference type="ARBA" id="ARBA00022989"/>
    </source>
</evidence>
<keyword evidence="12" id="KW-0325">Glycoprotein</keyword>
<dbReference type="GO" id="GO:0030030">
    <property type="term" value="P:cell projection organization"/>
    <property type="evidence" value="ECO:0007669"/>
    <property type="project" value="UniProtKB-KW"/>
</dbReference>
<keyword evidence="10" id="KW-0969">Cilium</keyword>
<comment type="function">
    <text evidence="1">Required for ciliogenesis.</text>
</comment>